<dbReference type="InterPro" id="IPR014825">
    <property type="entry name" value="DNA_alkylation"/>
</dbReference>
<name>A0A2T0MB69_9FLAO</name>
<comment type="caution">
    <text evidence="1">The sequence shown here is derived from an EMBL/GenBank/DDBJ whole genome shotgun (WGS) entry which is preliminary data.</text>
</comment>
<dbReference type="Pfam" id="PF08713">
    <property type="entry name" value="DNA_alkylation"/>
    <property type="match status" value="1"/>
</dbReference>
<dbReference type="RefSeq" id="WP_106146122.1">
    <property type="nucleotide sequence ID" value="NZ_PVYX01000002.1"/>
</dbReference>
<keyword evidence="2" id="KW-1185">Reference proteome</keyword>
<accession>A0A2T0MB69</accession>
<evidence type="ECO:0000313" key="2">
    <source>
        <dbReference type="Proteomes" id="UP000237640"/>
    </source>
</evidence>
<dbReference type="Gene3D" id="1.25.40.290">
    <property type="entry name" value="ARM repeat domains"/>
    <property type="match status" value="1"/>
</dbReference>
<organism evidence="1 2">
    <name type="scientific">Flagellimonas meridianipacifica</name>
    <dbReference type="NCBI Taxonomy" id="1080225"/>
    <lineage>
        <taxon>Bacteria</taxon>
        <taxon>Pseudomonadati</taxon>
        <taxon>Bacteroidota</taxon>
        <taxon>Flavobacteriia</taxon>
        <taxon>Flavobacteriales</taxon>
        <taxon>Flavobacteriaceae</taxon>
        <taxon>Flagellimonas</taxon>
    </lineage>
</organism>
<evidence type="ECO:0000313" key="1">
    <source>
        <dbReference type="EMBL" id="PRX54750.1"/>
    </source>
</evidence>
<proteinExistence type="predicted"/>
<sequence>MAYKQLKLWFDEELAELLANKFLENDVAFDKSAFVGHISQGVGELELKDRVEYIADALKWYLSGDYEHDISQFMKILGPENEKETGMFKEFYWIMPLAKYVEKYGLEYFDTSMQAIYEITKRNTGEYTIRPFLENYQDRTLTTLLKWSKDANKHVRRLSSEGVRPRLPWANKLDAFIKDPTPILPLLENLKDDSSKYVQKSVANCLNDILKDNPEMGKSVLETWSVDASKERKWIIKHALRNLIKNKDTWALDLIS</sequence>
<dbReference type="SUPFAM" id="SSF48371">
    <property type="entry name" value="ARM repeat"/>
    <property type="match status" value="1"/>
</dbReference>
<dbReference type="Proteomes" id="UP000237640">
    <property type="component" value="Unassembled WGS sequence"/>
</dbReference>
<dbReference type="OrthoDB" id="9797162at2"/>
<reference evidence="1 2" key="1">
    <citation type="submission" date="2018-03" db="EMBL/GenBank/DDBJ databases">
        <title>Genomic Encyclopedia of Archaeal and Bacterial Type Strains, Phase II (KMG-II): from individual species to whole genera.</title>
        <authorList>
            <person name="Goeker M."/>
        </authorList>
    </citation>
    <scope>NUCLEOTIDE SEQUENCE [LARGE SCALE GENOMIC DNA]</scope>
    <source>
        <strain evidence="1 2">DSM 25027</strain>
    </source>
</reference>
<gene>
    <name evidence="1" type="ORF">CLV81_3154</name>
</gene>
<protein>
    <submittedName>
        <fullName evidence="1">3-methyladenine DNA glycosylase AlkC</fullName>
    </submittedName>
</protein>
<dbReference type="AlphaFoldDB" id="A0A2T0MB69"/>
<dbReference type="InterPro" id="IPR016024">
    <property type="entry name" value="ARM-type_fold"/>
</dbReference>
<dbReference type="EMBL" id="PVYX01000002">
    <property type="protein sequence ID" value="PRX54750.1"/>
    <property type="molecule type" value="Genomic_DNA"/>
</dbReference>